<keyword evidence="4" id="KW-1185">Reference proteome</keyword>
<sequence length="289" mass="34672">MLENLALRQQLGVLKIKKPRPRLRDTDRILWVLLRRLWPKWRDVLIIVQPETVTRWHREGFRKYWRWKSRTNRGGRPAVDAEIRDLVHRMVRENPTWGAPHVHGELQMLGFDVSERTVARYMPRRPVDPDAHQRWMTFLRNHRDGIAAMDFFTVPTVTFQVLYVLFIIHHARRKILHVGITPNPTAAWICQRLREAFPDEHAPRYLIFDRDGKFGHEITRTLKGMGVKIVRTAYRSPWQNGVAERWVLSVRQDLLNNVIVLDERHLRRMLRDYIRYYNYRSYCPTSLCA</sequence>
<dbReference type="EMBL" id="JBHPKH010000087">
    <property type="protein sequence ID" value="MFC1573162.1"/>
    <property type="molecule type" value="Genomic_DNA"/>
</dbReference>
<keyword evidence="1" id="KW-0472">Membrane</keyword>
<evidence type="ECO:0000313" key="3">
    <source>
        <dbReference type="EMBL" id="MFC1573162.1"/>
    </source>
</evidence>
<dbReference type="PROSITE" id="PS50994">
    <property type="entry name" value="INTEGRASE"/>
    <property type="match status" value="1"/>
</dbReference>
<keyword evidence="1" id="KW-0812">Transmembrane</keyword>
<organism evidence="3 4">
    <name type="scientific">Eiseniibacteriota bacterium</name>
    <dbReference type="NCBI Taxonomy" id="2212470"/>
    <lineage>
        <taxon>Bacteria</taxon>
        <taxon>Candidatus Eiseniibacteriota</taxon>
    </lineage>
</organism>
<dbReference type="SUPFAM" id="SSF53098">
    <property type="entry name" value="Ribonuclease H-like"/>
    <property type="match status" value="1"/>
</dbReference>
<proteinExistence type="predicted"/>
<reference evidence="3 4" key="1">
    <citation type="submission" date="2024-09" db="EMBL/GenBank/DDBJ databases">
        <authorList>
            <person name="D'Angelo T."/>
        </authorList>
    </citation>
    <scope>NUCLEOTIDE SEQUENCE [LARGE SCALE GENOMIC DNA]</scope>
    <source>
        <strain evidence="3">SAG AM-320-E07</strain>
    </source>
</reference>
<feature type="transmembrane region" description="Helical" evidence="1">
    <location>
        <begin position="146"/>
        <end position="168"/>
    </location>
</feature>
<dbReference type="InterPro" id="IPR001584">
    <property type="entry name" value="Integrase_cat-core"/>
</dbReference>
<keyword evidence="1" id="KW-1133">Transmembrane helix</keyword>
<evidence type="ECO:0000259" key="2">
    <source>
        <dbReference type="PROSITE" id="PS50994"/>
    </source>
</evidence>
<dbReference type="InterPro" id="IPR036397">
    <property type="entry name" value="RNaseH_sf"/>
</dbReference>
<gene>
    <name evidence="3" type="ORF">ACFL6M_06140</name>
</gene>
<dbReference type="Gene3D" id="3.30.420.10">
    <property type="entry name" value="Ribonuclease H-like superfamily/Ribonuclease H"/>
    <property type="match status" value="1"/>
</dbReference>
<evidence type="ECO:0000313" key="4">
    <source>
        <dbReference type="Proteomes" id="UP001593833"/>
    </source>
</evidence>
<evidence type="ECO:0000256" key="1">
    <source>
        <dbReference type="SAM" id="Phobius"/>
    </source>
</evidence>
<comment type="caution">
    <text evidence="3">The sequence shown here is derived from an EMBL/GenBank/DDBJ whole genome shotgun (WGS) entry which is preliminary data.</text>
</comment>
<accession>A0ABV6YLG0</accession>
<dbReference type="InterPro" id="IPR012337">
    <property type="entry name" value="RNaseH-like_sf"/>
</dbReference>
<name>A0ABV6YLG0_UNCEI</name>
<protein>
    <submittedName>
        <fullName evidence="3">Integrase core domain-containing protein</fullName>
    </submittedName>
</protein>
<feature type="domain" description="Integrase catalytic" evidence="2">
    <location>
        <begin position="125"/>
        <end position="289"/>
    </location>
</feature>
<dbReference type="Pfam" id="PF13683">
    <property type="entry name" value="rve_3"/>
    <property type="match status" value="1"/>
</dbReference>
<dbReference type="Proteomes" id="UP001593833">
    <property type="component" value="Unassembled WGS sequence"/>
</dbReference>